<feature type="compositionally biased region" description="Basic and acidic residues" evidence="12">
    <location>
        <begin position="184"/>
        <end position="197"/>
    </location>
</feature>
<keyword evidence="10" id="KW-0539">Nucleus</keyword>
<dbReference type="InterPro" id="IPR026489">
    <property type="entry name" value="CXC_dom"/>
</dbReference>
<dbReference type="InterPro" id="IPR045318">
    <property type="entry name" value="EZH1/2-like"/>
</dbReference>
<dbReference type="InterPro" id="IPR001005">
    <property type="entry name" value="SANT/Myb"/>
</dbReference>
<dbReference type="EMBL" id="AMQN01015606">
    <property type="status" value="NOT_ANNOTATED_CDS"/>
    <property type="molecule type" value="Genomic_DNA"/>
</dbReference>
<evidence type="ECO:0000256" key="9">
    <source>
        <dbReference type="ARBA" id="ARBA00023163"/>
    </source>
</evidence>
<proteinExistence type="predicted"/>
<dbReference type="SUPFAM" id="SSF82199">
    <property type="entry name" value="SET domain"/>
    <property type="match status" value="1"/>
</dbReference>
<evidence type="ECO:0000256" key="3">
    <source>
        <dbReference type="ARBA" id="ARBA00022491"/>
    </source>
</evidence>
<evidence type="ECO:0000313" key="17">
    <source>
        <dbReference type="Proteomes" id="UP000014760"/>
    </source>
</evidence>
<sequence>MNYCEDKEATLPDEIVFEAIAVMFPDKGSAMQLQIKYHDLIQSKEPLPLQCTPNIDGPQAKSVPREQTMHSFHTLFCRRCFKYDCFLHPYKPSKNSYSKRNPDIRMEQEACGSDCYLHDLPKQEPAEQDLEAIPERIDLVSEFRDREASSKESTPQRTFGRKRKRNVISDNMSSAASTCSEDSISERGSDAGDCAVREPDIPSVVGVETTKQWTGAEESMFRVLHEVFYNNYCTIAKILKTKSCQQVYEFSKTEASHIPNLLDQVKGQQRKKKKKTKSVWSSHFRKIQMKRDNSSNRVYNFVPCDHPGQRCDDSCACIVSQNFCEKFCLCGPDCHNRFPGCRCKAHCNTKQCPCYLAVRECDPDLCQTCTADQFDVTKITCKNICVQRGLGKHLLLAPSDVAGWGIYVKQSCDKNDFISEYCGEIISQDEADRRGKVYDKYMCSFLFNLNTEFVVDATRKGNKIRFANHSVAPNCYAKVMMVNGDHRIGIFAKRPIQAGEELFFDYRYGPTEQLKFVGIERDVDVAQ</sequence>
<dbReference type="PROSITE" id="PS51633">
    <property type="entry name" value="CXC"/>
    <property type="match status" value="1"/>
</dbReference>
<organism evidence="15">
    <name type="scientific">Capitella teleta</name>
    <name type="common">Polychaete worm</name>
    <dbReference type="NCBI Taxonomy" id="283909"/>
    <lineage>
        <taxon>Eukaryota</taxon>
        <taxon>Metazoa</taxon>
        <taxon>Spiralia</taxon>
        <taxon>Lophotrochozoa</taxon>
        <taxon>Annelida</taxon>
        <taxon>Polychaeta</taxon>
        <taxon>Sedentaria</taxon>
        <taxon>Scolecida</taxon>
        <taxon>Capitellidae</taxon>
        <taxon>Capitella</taxon>
    </lineage>
</organism>
<evidence type="ECO:0000256" key="7">
    <source>
        <dbReference type="ARBA" id="ARBA00022853"/>
    </source>
</evidence>
<feature type="region of interest" description="Disordered" evidence="12">
    <location>
        <begin position="144"/>
        <end position="197"/>
    </location>
</feature>
<evidence type="ECO:0000256" key="11">
    <source>
        <dbReference type="ARBA" id="ARBA00048568"/>
    </source>
</evidence>
<dbReference type="SMART" id="SM01114">
    <property type="entry name" value="CXC"/>
    <property type="match status" value="1"/>
</dbReference>
<name>R7T4Q6_CAPTE</name>
<dbReference type="InterPro" id="IPR001214">
    <property type="entry name" value="SET_dom"/>
</dbReference>
<keyword evidence="8" id="KW-0805">Transcription regulation</keyword>
<keyword evidence="7" id="KW-0156">Chromatin regulator</keyword>
<keyword evidence="17" id="KW-1185">Reference proteome</keyword>
<dbReference type="GO" id="GO:0035098">
    <property type="term" value="C:ESC/E(Z) complex"/>
    <property type="evidence" value="ECO:0007669"/>
    <property type="project" value="TreeGrafter"/>
</dbReference>
<evidence type="ECO:0000256" key="1">
    <source>
        <dbReference type="ARBA" id="ARBA00004123"/>
    </source>
</evidence>
<evidence type="ECO:0000313" key="16">
    <source>
        <dbReference type="EnsemblMetazoa" id="CapteP20226"/>
    </source>
</evidence>
<keyword evidence="6" id="KW-0949">S-adenosyl-L-methionine</keyword>
<evidence type="ECO:0000256" key="2">
    <source>
        <dbReference type="ARBA" id="ARBA00012186"/>
    </source>
</evidence>
<dbReference type="InterPro" id="IPR033467">
    <property type="entry name" value="Tesmin/TSO1-like_CXC"/>
</dbReference>
<dbReference type="PANTHER" id="PTHR45747:SF4">
    <property type="entry name" value="HISTONE-LYSINE N-METHYLTRANSFERASE E(Z)"/>
    <property type="match status" value="1"/>
</dbReference>
<dbReference type="Pfam" id="PF21358">
    <property type="entry name" value="Ezh2_MCSS"/>
    <property type="match status" value="1"/>
</dbReference>
<dbReference type="PROSITE" id="PS50280">
    <property type="entry name" value="SET"/>
    <property type="match status" value="1"/>
</dbReference>
<evidence type="ECO:0000313" key="15">
    <source>
        <dbReference type="EMBL" id="ELT87938.1"/>
    </source>
</evidence>
<dbReference type="InterPro" id="IPR009057">
    <property type="entry name" value="Homeodomain-like_sf"/>
</dbReference>
<dbReference type="CDD" id="cd00167">
    <property type="entry name" value="SANT"/>
    <property type="match status" value="1"/>
</dbReference>
<evidence type="ECO:0000256" key="6">
    <source>
        <dbReference type="ARBA" id="ARBA00022691"/>
    </source>
</evidence>
<dbReference type="InterPro" id="IPR041355">
    <property type="entry name" value="Pre-SET_CXC"/>
</dbReference>
<dbReference type="Gene3D" id="2.170.270.10">
    <property type="entry name" value="SET domain"/>
    <property type="match status" value="1"/>
</dbReference>
<evidence type="ECO:0000256" key="10">
    <source>
        <dbReference type="ARBA" id="ARBA00023242"/>
    </source>
</evidence>
<dbReference type="STRING" id="283909.R7T4Q6"/>
<dbReference type="GO" id="GO:0140951">
    <property type="term" value="F:histone H3K27 trimethyltransferase activity"/>
    <property type="evidence" value="ECO:0007669"/>
    <property type="project" value="UniProtKB-EC"/>
</dbReference>
<comment type="catalytic activity">
    <reaction evidence="11">
        <text>L-lysyl(27)-[histone H3] + 3 S-adenosyl-L-methionine = N(6),N(6),N(6)-trimethyl-L-lysyl(27)-[histone H3] + 3 S-adenosyl-L-homocysteine + 3 H(+)</text>
        <dbReference type="Rhea" id="RHEA:60292"/>
        <dbReference type="Rhea" id="RHEA-COMP:15535"/>
        <dbReference type="Rhea" id="RHEA-COMP:15548"/>
        <dbReference type="ChEBI" id="CHEBI:15378"/>
        <dbReference type="ChEBI" id="CHEBI:29969"/>
        <dbReference type="ChEBI" id="CHEBI:57856"/>
        <dbReference type="ChEBI" id="CHEBI:59789"/>
        <dbReference type="ChEBI" id="CHEBI:61961"/>
        <dbReference type="EC" id="2.1.1.356"/>
    </reaction>
</comment>
<feature type="domain" description="SET" evidence="13">
    <location>
        <begin position="392"/>
        <end position="507"/>
    </location>
</feature>
<dbReference type="FunFam" id="2.170.270.10:FF:000001">
    <property type="entry name" value="Putative histone-lysine N-methyltransferase EZH2"/>
    <property type="match status" value="1"/>
</dbReference>
<reference evidence="16" key="3">
    <citation type="submission" date="2015-06" db="UniProtKB">
        <authorList>
            <consortium name="EnsemblMetazoa"/>
        </authorList>
    </citation>
    <scope>IDENTIFICATION</scope>
</reference>
<dbReference type="SUPFAM" id="SSF46689">
    <property type="entry name" value="Homeodomain-like"/>
    <property type="match status" value="1"/>
</dbReference>
<dbReference type="EC" id="2.1.1.356" evidence="2"/>
<dbReference type="OMA" id="CNILCED"/>
<dbReference type="OrthoDB" id="6141102at2759"/>
<keyword evidence="9" id="KW-0804">Transcription</keyword>
<dbReference type="HOGENOM" id="CLU_011342_0_0_1"/>
<feature type="domain" description="CXC" evidence="14">
    <location>
        <begin position="284"/>
        <end position="385"/>
    </location>
</feature>
<dbReference type="SMART" id="SM00317">
    <property type="entry name" value="SET"/>
    <property type="match status" value="1"/>
</dbReference>
<dbReference type="EnsemblMetazoa" id="CapteT20226">
    <property type="protein sequence ID" value="CapteP20226"/>
    <property type="gene ID" value="CapteG20226"/>
</dbReference>
<keyword evidence="3" id="KW-0678">Repressor</keyword>
<dbReference type="Proteomes" id="UP000014760">
    <property type="component" value="Unassembled WGS sequence"/>
</dbReference>
<keyword evidence="4" id="KW-0489">Methyltransferase</keyword>
<reference evidence="15 17" key="2">
    <citation type="journal article" date="2013" name="Nature">
        <title>Insights into bilaterian evolution from three spiralian genomes.</title>
        <authorList>
            <person name="Simakov O."/>
            <person name="Marletaz F."/>
            <person name="Cho S.J."/>
            <person name="Edsinger-Gonzales E."/>
            <person name="Havlak P."/>
            <person name="Hellsten U."/>
            <person name="Kuo D.H."/>
            <person name="Larsson T."/>
            <person name="Lv J."/>
            <person name="Arendt D."/>
            <person name="Savage R."/>
            <person name="Osoegawa K."/>
            <person name="de Jong P."/>
            <person name="Grimwood J."/>
            <person name="Chapman J.A."/>
            <person name="Shapiro H."/>
            <person name="Aerts A."/>
            <person name="Otillar R.P."/>
            <person name="Terry A.Y."/>
            <person name="Boore J.L."/>
            <person name="Grigoriev I.V."/>
            <person name="Lindberg D.R."/>
            <person name="Seaver E.C."/>
            <person name="Weisblat D.A."/>
            <person name="Putnam N.H."/>
            <person name="Rokhsar D.S."/>
        </authorList>
    </citation>
    <scope>NUCLEOTIDE SEQUENCE</scope>
    <source>
        <strain evidence="15 17">I ESC-2004</strain>
    </source>
</reference>
<dbReference type="GO" id="GO:0003682">
    <property type="term" value="F:chromatin binding"/>
    <property type="evidence" value="ECO:0007669"/>
    <property type="project" value="TreeGrafter"/>
</dbReference>
<dbReference type="GO" id="GO:0032259">
    <property type="term" value="P:methylation"/>
    <property type="evidence" value="ECO:0007669"/>
    <property type="project" value="UniProtKB-KW"/>
</dbReference>
<dbReference type="Pfam" id="PF18118">
    <property type="entry name" value="PRC2_HTH_1"/>
    <property type="match status" value="1"/>
</dbReference>
<dbReference type="PANTHER" id="PTHR45747">
    <property type="entry name" value="HISTONE-LYSINE N-METHYLTRANSFERASE E(Z)"/>
    <property type="match status" value="1"/>
</dbReference>
<keyword evidence="5" id="KW-0808">Transferase</keyword>
<dbReference type="FunCoup" id="R7T4Q6">
    <property type="interactions" value="860"/>
</dbReference>
<dbReference type="InterPro" id="IPR048358">
    <property type="entry name" value="EZH1/2_MCSS"/>
</dbReference>
<reference evidence="17" key="1">
    <citation type="submission" date="2012-12" db="EMBL/GenBank/DDBJ databases">
        <authorList>
            <person name="Hellsten U."/>
            <person name="Grimwood J."/>
            <person name="Chapman J.A."/>
            <person name="Shapiro H."/>
            <person name="Aerts A."/>
            <person name="Otillar R.P."/>
            <person name="Terry A.Y."/>
            <person name="Boore J.L."/>
            <person name="Simakov O."/>
            <person name="Marletaz F."/>
            <person name="Cho S.-J."/>
            <person name="Edsinger-Gonzales E."/>
            <person name="Havlak P."/>
            <person name="Kuo D.-H."/>
            <person name="Larsson T."/>
            <person name="Lv J."/>
            <person name="Arendt D."/>
            <person name="Savage R."/>
            <person name="Osoegawa K."/>
            <person name="de Jong P."/>
            <person name="Lindberg D.R."/>
            <person name="Seaver E.C."/>
            <person name="Weisblat D.A."/>
            <person name="Putnam N.H."/>
            <person name="Grigoriev I.V."/>
            <person name="Rokhsar D.S."/>
        </authorList>
    </citation>
    <scope>NUCLEOTIDE SEQUENCE</scope>
    <source>
        <strain evidence="17">I ESC-2004</strain>
    </source>
</reference>
<evidence type="ECO:0000259" key="14">
    <source>
        <dbReference type="PROSITE" id="PS51633"/>
    </source>
</evidence>
<evidence type="ECO:0000256" key="5">
    <source>
        <dbReference type="ARBA" id="ARBA00022679"/>
    </source>
</evidence>
<protein>
    <recommendedName>
        <fullName evidence="2">[histone H3]-lysine(27) N-trimethyltransferase</fullName>
        <ecNumber evidence="2">2.1.1.356</ecNumber>
    </recommendedName>
</protein>
<evidence type="ECO:0000256" key="12">
    <source>
        <dbReference type="SAM" id="MobiDB-lite"/>
    </source>
</evidence>
<evidence type="ECO:0000256" key="4">
    <source>
        <dbReference type="ARBA" id="ARBA00022603"/>
    </source>
</evidence>
<feature type="compositionally biased region" description="Polar residues" evidence="12">
    <location>
        <begin position="168"/>
        <end position="182"/>
    </location>
</feature>
<dbReference type="Pfam" id="PF00856">
    <property type="entry name" value="SET"/>
    <property type="match status" value="1"/>
</dbReference>
<gene>
    <name evidence="15" type="ORF">CAPTEDRAFT_20226</name>
</gene>
<accession>R7T4Q6</accession>
<dbReference type="GO" id="GO:0031507">
    <property type="term" value="P:heterochromatin formation"/>
    <property type="evidence" value="ECO:0007669"/>
    <property type="project" value="TreeGrafter"/>
</dbReference>
<dbReference type="AlphaFoldDB" id="R7T4Q6"/>
<dbReference type="InterPro" id="IPR041343">
    <property type="entry name" value="PRC2_HTH_1"/>
</dbReference>
<dbReference type="Pfam" id="PF18264">
    <property type="entry name" value="preSET_CXC"/>
    <property type="match status" value="1"/>
</dbReference>
<evidence type="ECO:0000256" key="8">
    <source>
        <dbReference type="ARBA" id="ARBA00023015"/>
    </source>
</evidence>
<dbReference type="InterPro" id="IPR046341">
    <property type="entry name" value="SET_dom_sf"/>
</dbReference>
<dbReference type="EMBL" id="KB312061">
    <property type="protein sequence ID" value="ELT87938.1"/>
    <property type="molecule type" value="Genomic_DNA"/>
</dbReference>
<comment type="subcellular location">
    <subcellularLocation>
        <location evidence="1">Nucleus</location>
    </subcellularLocation>
</comment>
<evidence type="ECO:0000259" key="13">
    <source>
        <dbReference type="PROSITE" id="PS50280"/>
    </source>
</evidence>